<reference evidence="7" key="1">
    <citation type="journal article" date="2017" name="Nature">
        <title>The sunflower genome provides insights into oil metabolism, flowering and Asterid evolution.</title>
        <authorList>
            <person name="Badouin H."/>
            <person name="Gouzy J."/>
            <person name="Grassa C.J."/>
            <person name="Murat F."/>
            <person name="Staton S.E."/>
            <person name="Cottret L."/>
            <person name="Lelandais-Briere C."/>
            <person name="Owens G.L."/>
            <person name="Carrere S."/>
            <person name="Mayjonade B."/>
            <person name="Legrand L."/>
            <person name="Gill N."/>
            <person name="Kane N.C."/>
            <person name="Bowers J.E."/>
            <person name="Hubner S."/>
            <person name="Bellec A."/>
            <person name="Berard A."/>
            <person name="Berges H."/>
            <person name="Blanchet N."/>
            <person name="Boniface M.C."/>
            <person name="Brunel D."/>
            <person name="Catrice O."/>
            <person name="Chaidir N."/>
            <person name="Claudel C."/>
            <person name="Donnadieu C."/>
            <person name="Faraut T."/>
            <person name="Fievet G."/>
            <person name="Helmstetter N."/>
            <person name="King M."/>
            <person name="Knapp S.J."/>
            <person name="Lai Z."/>
            <person name="Le Paslier M.C."/>
            <person name="Lippi Y."/>
            <person name="Lorenzon L."/>
            <person name="Mandel J.R."/>
            <person name="Marage G."/>
            <person name="Marchand G."/>
            <person name="Marquand E."/>
            <person name="Bret-Mestries E."/>
            <person name="Morien E."/>
            <person name="Nambeesan S."/>
            <person name="Nguyen T."/>
            <person name="Pegot-Espagnet P."/>
            <person name="Pouilly N."/>
            <person name="Raftis F."/>
            <person name="Sallet E."/>
            <person name="Schiex T."/>
            <person name="Thomas J."/>
            <person name="Vandecasteele C."/>
            <person name="Vares D."/>
            <person name="Vear F."/>
            <person name="Vautrin S."/>
            <person name="Crespi M."/>
            <person name="Mangin B."/>
            <person name="Burke J.M."/>
            <person name="Salse J."/>
            <person name="Munos S."/>
            <person name="Vincourt P."/>
            <person name="Rieseberg L.H."/>
            <person name="Langlade N.B."/>
        </authorList>
    </citation>
    <scope>NUCLEOTIDE SEQUENCE</scope>
    <source>
        <tissue evidence="7">Leaves</tissue>
    </source>
</reference>
<evidence type="ECO:0000256" key="4">
    <source>
        <dbReference type="PROSITE-ProRule" id="PRU00176"/>
    </source>
</evidence>
<dbReference type="Gramene" id="mRNA:HanXRQr2_Chr12g0550731">
    <property type="protein sequence ID" value="mRNA:HanXRQr2_Chr12g0550731"/>
    <property type="gene ID" value="HanXRQr2_Chr12g0550731"/>
</dbReference>
<dbReference type="InterPro" id="IPR012677">
    <property type="entry name" value="Nucleotide-bd_a/b_plait_sf"/>
</dbReference>
<dbReference type="Proteomes" id="UP000215914">
    <property type="component" value="Unassembled WGS sequence"/>
</dbReference>
<reference evidence="7" key="2">
    <citation type="submission" date="2020-06" db="EMBL/GenBank/DDBJ databases">
        <title>Helianthus annuus Genome sequencing and assembly Release 2.</title>
        <authorList>
            <person name="Gouzy J."/>
            <person name="Langlade N."/>
            <person name="Munos S."/>
        </authorList>
    </citation>
    <scope>NUCLEOTIDE SEQUENCE</scope>
    <source>
        <tissue evidence="7">Leaves</tissue>
    </source>
</reference>
<keyword evidence="4" id="KW-0694">RNA-binding</keyword>
<dbReference type="Pfam" id="PF00076">
    <property type="entry name" value="RRM_1"/>
    <property type="match status" value="1"/>
</dbReference>
<evidence type="ECO:0000259" key="6">
    <source>
        <dbReference type="PROSITE" id="PS50102"/>
    </source>
</evidence>
<accession>A0A9K3MWQ4</accession>
<evidence type="ECO:0000256" key="5">
    <source>
        <dbReference type="SAM" id="MobiDB-lite"/>
    </source>
</evidence>
<dbReference type="AlphaFoldDB" id="A0A9K3MWQ4"/>
<dbReference type="PANTHER" id="PTHR23147">
    <property type="entry name" value="SERINE/ARGININE RICH SPLICING FACTOR"/>
    <property type="match status" value="1"/>
</dbReference>
<gene>
    <name evidence="7" type="ORF">HanXRQr2_Chr12g0550731</name>
</gene>
<dbReference type="PROSITE" id="PS50102">
    <property type="entry name" value="RRM"/>
    <property type="match status" value="1"/>
</dbReference>
<proteinExistence type="predicted"/>
<dbReference type="InterPro" id="IPR035979">
    <property type="entry name" value="RBD_domain_sf"/>
</dbReference>
<evidence type="ECO:0000256" key="1">
    <source>
        <dbReference type="ARBA" id="ARBA00022664"/>
    </source>
</evidence>
<organism evidence="7 8">
    <name type="scientific">Helianthus annuus</name>
    <name type="common">Common sunflower</name>
    <dbReference type="NCBI Taxonomy" id="4232"/>
    <lineage>
        <taxon>Eukaryota</taxon>
        <taxon>Viridiplantae</taxon>
        <taxon>Streptophyta</taxon>
        <taxon>Embryophyta</taxon>
        <taxon>Tracheophyta</taxon>
        <taxon>Spermatophyta</taxon>
        <taxon>Magnoliopsida</taxon>
        <taxon>eudicotyledons</taxon>
        <taxon>Gunneridae</taxon>
        <taxon>Pentapetalae</taxon>
        <taxon>asterids</taxon>
        <taxon>campanulids</taxon>
        <taxon>Asterales</taxon>
        <taxon>Asteraceae</taxon>
        <taxon>Asteroideae</taxon>
        <taxon>Heliantheae alliance</taxon>
        <taxon>Heliantheae</taxon>
        <taxon>Helianthus</taxon>
    </lineage>
</organism>
<name>A0A9K3MWQ4_HELAN</name>
<dbReference type="GO" id="GO:0005681">
    <property type="term" value="C:spliceosomal complex"/>
    <property type="evidence" value="ECO:0007669"/>
    <property type="project" value="UniProtKB-KW"/>
</dbReference>
<keyword evidence="2" id="KW-0747">Spliceosome</keyword>
<dbReference type="Gene3D" id="3.30.70.330">
    <property type="match status" value="1"/>
</dbReference>
<evidence type="ECO:0000256" key="2">
    <source>
        <dbReference type="ARBA" id="ARBA00022728"/>
    </source>
</evidence>
<evidence type="ECO:0000313" key="7">
    <source>
        <dbReference type="EMBL" id="KAF5778714.1"/>
    </source>
</evidence>
<dbReference type="SMART" id="SM00360">
    <property type="entry name" value="RRM"/>
    <property type="match status" value="1"/>
</dbReference>
<sequence>MGESSLGLTKFFVSNIPDCCSSVDVGEFFSVFGNVARVYVARKRDKNGNNFCFVTFKGVKDVKDLEGRLRGVKMGDFKLQVNLAKFAAENPRTSEPLSGGAAHQNRPARVGRMESNLFNFRDGRSYSDVLGKVKGKGGVSLASEGVSDVRLSDTVRSIVVPDRISAFKGLAGLAVIGRTVNLETLVDFDKLLRIAKVDFARIQYLGGLSILISFSDGAAANSFLEACNIWGPWFTKLEAWTGQTLPLERVAWLKLLGIPLNLLEAEVFMQVGELFGNVLFVPKVIDEDQDLSVIKIGVLVGEARRCSESVSLKWKDRVFRIWVDEDNEDWVPDCLDYEDTGIPESDSSLASSPVAGEVYSVEEEDGGTRKMDGLEECRKSPLIDGVQSEGLSPMPVHAENSGYIPVNEAAAGPPISGTNVNIPSASVGPSVFACGNGPSPLGPDLVDGTMKSRARRKPFLGSKQWKEWSAE</sequence>
<evidence type="ECO:0000256" key="3">
    <source>
        <dbReference type="ARBA" id="ARBA00023187"/>
    </source>
</evidence>
<dbReference type="SUPFAM" id="SSF54928">
    <property type="entry name" value="RNA-binding domain, RBD"/>
    <property type="match status" value="1"/>
</dbReference>
<keyword evidence="1" id="KW-0507">mRNA processing</keyword>
<dbReference type="GO" id="GO:0008380">
    <property type="term" value="P:RNA splicing"/>
    <property type="evidence" value="ECO:0007669"/>
    <property type="project" value="UniProtKB-KW"/>
</dbReference>
<dbReference type="GO" id="GO:0006397">
    <property type="term" value="P:mRNA processing"/>
    <property type="evidence" value="ECO:0007669"/>
    <property type="project" value="UniProtKB-KW"/>
</dbReference>
<feature type="domain" description="RRM" evidence="6">
    <location>
        <begin position="9"/>
        <end position="86"/>
    </location>
</feature>
<comment type="caution">
    <text evidence="7">The sequence shown here is derived from an EMBL/GenBank/DDBJ whole genome shotgun (WGS) entry which is preliminary data.</text>
</comment>
<dbReference type="GO" id="GO:0003723">
    <property type="term" value="F:RNA binding"/>
    <property type="evidence" value="ECO:0007669"/>
    <property type="project" value="UniProtKB-UniRule"/>
</dbReference>
<keyword evidence="3" id="KW-0508">mRNA splicing</keyword>
<dbReference type="InterPro" id="IPR050907">
    <property type="entry name" value="SRSF"/>
</dbReference>
<evidence type="ECO:0000313" key="8">
    <source>
        <dbReference type="Proteomes" id="UP000215914"/>
    </source>
</evidence>
<dbReference type="CDD" id="cd00590">
    <property type="entry name" value="RRM_SF"/>
    <property type="match status" value="1"/>
</dbReference>
<protein>
    <submittedName>
        <fullName evidence="7">RNA recognition motif domain, nucleotide-binding alpha-beta plait domain superfamily</fullName>
    </submittedName>
</protein>
<dbReference type="EMBL" id="MNCJ02000327">
    <property type="protein sequence ID" value="KAF5778714.1"/>
    <property type="molecule type" value="Genomic_DNA"/>
</dbReference>
<feature type="region of interest" description="Disordered" evidence="5">
    <location>
        <begin position="441"/>
        <end position="471"/>
    </location>
</feature>
<dbReference type="InterPro" id="IPR000504">
    <property type="entry name" value="RRM_dom"/>
</dbReference>
<keyword evidence="8" id="KW-1185">Reference proteome</keyword>